<keyword evidence="1" id="KW-1185">Reference proteome</keyword>
<dbReference type="Proteomes" id="UP000095287">
    <property type="component" value="Unplaced"/>
</dbReference>
<proteinExistence type="predicted"/>
<dbReference type="WBParaSite" id="L893_g9242.t1">
    <property type="protein sequence ID" value="L893_g9242.t1"/>
    <property type="gene ID" value="L893_g9242"/>
</dbReference>
<name>A0A1I8AU99_9BILA</name>
<protein>
    <submittedName>
        <fullName evidence="2">Peptidase_M16_M domain-containing protein</fullName>
    </submittedName>
</protein>
<reference evidence="2" key="1">
    <citation type="submission" date="2016-11" db="UniProtKB">
        <authorList>
            <consortium name="WormBaseParasite"/>
        </authorList>
    </citation>
    <scope>IDENTIFICATION</scope>
</reference>
<organism evidence="1 2">
    <name type="scientific">Steinernema glaseri</name>
    <dbReference type="NCBI Taxonomy" id="37863"/>
    <lineage>
        <taxon>Eukaryota</taxon>
        <taxon>Metazoa</taxon>
        <taxon>Ecdysozoa</taxon>
        <taxon>Nematoda</taxon>
        <taxon>Chromadorea</taxon>
        <taxon>Rhabditida</taxon>
        <taxon>Tylenchina</taxon>
        <taxon>Panagrolaimomorpha</taxon>
        <taxon>Strongyloidoidea</taxon>
        <taxon>Steinernematidae</taxon>
        <taxon>Steinernema</taxon>
    </lineage>
</organism>
<sequence length="125" mass="14341">MRLPVDSVTLWDVEGAEFFEPAGPLFRFEYYGPTLKRSAVDALIEKFVPIDGGSFGVKQSISKEQEDYTKIFDSTGPIDYDKYYSRKLSEIRFAVGAWAKKDANLWIPKELLNSRRIFVVFECAL</sequence>
<accession>A0A1I8AU99</accession>
<evidence type="ECO:0000313" key="1">
    <source>
        <dbReference type="Proteomes" id="UP000095287"/>
    </source>
</evidence>
<evidence type="ECO:0000313" key="2">
    <source>
        <dbReference type="WBParaSite" id="L893_g9242.t1"/>
    </source>
</evidence>
<dbReference type="AlphaFoldDB" id="A0A1I8AU99"/>